<proteinExistence type="predicted"/>
<gene>
    <name evidence="2" type="ORF">BJ508DRAFT_25071</name>
</gene>
<keyword evidence="3" id="KW-1185">Reference proteome</keyword>
<accession>A0A3N4HSQ8</accession>
<name>A0A3N4HSQ8_ASCIM</name>
<evidence type="ECO:0000313" key="2">
    <source>
        <dbReference type="EMBL" id="RPA75051.1"/>
    </source>
</evidence>
<protein>
    <submittedName>
        <fullName evidence="2">Uncharacterized protein</fullName>
    </submittedName>
</protein>
<feature type="region of interest" description="Disordered" evidence="1">
    <location>
        <begin position="184"/>
        <end position="215"/>
    </location>
</feature>
<sequence>MVSFPIAEQKSTYNFHTFTSWKMRGHFEAKVHGLCFKISGEATFAMRLQTTISQSWPLHFLITILAHLPVPRASENPNSRLSFPVFRKQTTQPKSLTTLLASLPASSEVSRHRLADDKVYEPALSLHTGATRALPRIPLAECLVGSGPMTVVPALPSIPVASKLACLPAALQLQIHPHLHLAANDRISPPQGPRRTPKRPASNLHNSLSVTPVNR</sequence>
<feature type="compositionally biased region" description="Polar residues" evidence="1">
    <location>
        <begin position="203"/>
        <end position="215"/>
    </location>
</feature>
<dbReference type="Proteomes" id="UP000275078">
    <property type="component" value="Unassembled WGS sequence"/>
</dbReference>
<organism evidence="2 3">
    <name type="scientific">Ascobolus immersus RN42</name>
    <dbReference type="NCBI Taxonomy" id="1160509"/>
    <lineage>
        <taxon>Eukaryota</taxon>
        <taxon>Fungi</taxon>
        <taxon>Dikarya</taxon>
        <taxon>Ascomycota</taxon>
        <taxon>Pezizomycotina</taxon>
        <taxon>Pezizomycetes</taxon>
        <taxon>Pezizales</taxon>
        <taxon>Ascobolaceae</taxon>
        <taxon>Ascobolus</taxon>
    </lineage>
</organism>
<reference evidence="2 3" key="1">
    <citation type="journal article" date="2018" name="Nat. Ecol. Evol.">
        <title>Pezizomycetes genomes reveal the molecular basis of ectomycorrhizal truffle lifestyle.</title>
        <authorList>
            <person name="Murat C."/>
            <person name="Payen T."/>
            <person name="Noel B."/>
            <person name="Kuo A."/>
            <person name="Morin E."/>
            <person name="Chen J."/>
            <person name="Kohler A."/>
            <person name="Krizsan K."/>
            <person name="Balestrini R."/>
            <person name="Da Silva C."/>
            <person name="Montanini B."/>
            <person name="Hainaut M."/>
            <person name="Levati E."/>
            <person name="Barry K.W."/>
            <person name="Belfiori B."/>
            <person name="Cichocki N."/>
            <person name="Clum A."/>
            <person name="Dockter R.B."/>
            <person name="Fauchery L."/>
            <person name="Guy J."/>
            <person name="Iotti M."/>
            <person name="Le Tacon F."/>
            <person name="Lindquist E.A."/>
            <person name="Lipzen A."/>
            <person name="Malagnac F."/>
            <person name="Mello A."/>
            <person name="Molinier V."/>
            <person name="Miyauchi S."/>
            <person name="Poulain J."/>
            <person name="Riccioni C."/>
            <person name="Rubini A."/>
            <person name="Sitrit Y."/>
            <person name="Splivallo R."/>
            <person name="Traeger S."/>
            <person name="Wang M."/>
            <person name="Zifcakova L."/>
            <person name="Wipf D."/>
            <person name="Zambonelli A."/>
            <person name="Paolocci F."/>
            <person name="Nowrousian M."/>
            <person name="Ottonello S."/>
            <person name="Baldrian P."/>
            <person name="Spatafora J.W."/>
            <person name="Henrissat B."/>
            <person name="Nagy L.G."/>
            <person name="Aury J.M."/>
            <person name="Wincker P."/>
            <person name="Grigoriev I.V."/>
            <person name="Bonfante P."/>
            <person name="Martin F.M."/>
        </authorList>
    </citation>
    <scope>NUCLEOTIDE SEQUENCE [LARGE SCALE GENOMIC DNA]</scope>
    <source>
        <strain evidence="2 3">RN42</strain>
    </source>
</reference>
<evidence type="ECO:0000313" key="3">
    <source>
        <dbReference type="Proteomes" id="UP000275078"/>
    </source>
</evidence>
<dbReference type="EMBL" id="ML119773">
    <property type="protein sequence ID" value="RPA75051.1"/>
    <property type="molecule type" value="Genomic_DNA"/>
</dbReference>
<evidence type="ECO:0000256" key="1">
    <source>
        <dbReference type="SAM" id="MobiDB-lite"/>
    </source>
</evidence>
<dbReference type="AlphaFoldDB" id="A0A3N4HSQ8"/>